<feature type="region of interest" description="Disordered" evidence="2">
    <location>
        <begin position="99"/>
        <end position="128"/>
    </location>
</feature>
<gene>
    <name evidence="3" type="ORF">Tci_410755</name>
</gene>
<evidence type="ECO:0000313" key="3">
    <source>
        <dbReference type="EMBL" id="GEY38781.1"/>
    </source>
</evidence>
<feature type="compositionally biased region" description="Basic and acidic residues" evidence="2">
    <location>
        <begin position="554"/>
        <end position="568"/>
    </location>
</feature>
<proteinExistence type="predicted"/>
<feature type="non-terminal residue" evidence="3">
    <location>
        <position position="1"/>
    </location>
</feature>
<protein>
    <submittedName>
        <fullName evidence="3">Ribonuclease H-like domain-containing protein</fullName>
    </submittedName>
</protein>
<feature type="coiled-coil region" evidence="1">
    <location>
        <begin position="210"/>
        <end position="240"/>
    </location>
</feature>
<keyword evidence="1" id="KW-0175">Coiled coil</keyword>
<feature type="region of interest" description="Disordered" evidence="2">
    <location>
        <begin position="538"/>
        <end position="573"/>
    </location>
</feature>
<accession>A0A699HMZ8</accession>
<reference evidence="3" key="1">
    <citation type="journal article" date="2019" name="Sci. Rep.">
        <title>Draft genome of Tanacetum cinerariifolium, the natural source of mosquito coil.</title>
        <authorList>
            <person name="Yamashiro T."/>
            <person name="Shiraishi A."/>
            <person name="Satake H."/>
            <person name="Nakayama K."/>
        </authorList>
    </citation>
    <scope>NUCLEOTIDE SEQUENCE</scope>
</reference>
<evidence type="ECO:0000256" key="2">
    <source>
        <dbReference type="SAM" id="MobiDB-lite"/>
    </source>
</evidence>
<comment type="caution">
    <text evidence="3">The sequence shown here is derived from an EMBL/GenBank/DDBJ whole genome shotgun (WGS) entry which is preliminary data.</text>
</comment>
<organism evidence="3">
    <name type="scientific">Tanacetum cinerariifolium</name>
    <name type="common">Dalmatian daisy</name>
    <name type="synonym">Chrysanthemum cinerariifolium</name>
    <dbReference type="NCBI Taxonomy" id="118510"/>
    <lineage>
        <taxon>Eukaryota</taxon>
        <taxon>Viridiplantae</taxon>
        <taxon>Streptophyta</taxon>
        <taxon>Embryophyta</taxon>
        <taxon>Tracheophyta</taxon>
        <taxon>Spermatophyta</taxon>
        <taxon>Magnoliopsida</taxon>
        <taxon>eudicotyledons</taxon>
        <taxon>Gunneridae</taxon>
        <taxon>Pentapetalae</taxon>
        <taxon>asterids</taxon>
        <taxon>campanulids</taxon>
        <taxon>Asterales</taxon>
        <taxon>Asteraceae</taxon>
        <taxon>Asteroideae</taxon>
        <taxon>Anthemideae</taxon>
        <taxon>Anthemidinae</taxon>
        <taxon>Tanacetum</taxon>
    </lineage>
</organism>
<feature type="compositionally biased region" description="Basic and acidic residues" evidence="2">
    <location>
        <begin position="99"/>
        <end position="126"/>
    </location>
</feature>
<feature type="region of interest" description="Disordered" evidence="2">
    <location>
        <begin position="1"/>
        <end position="57"/>
    </location>
</feature>
<evidence type="ECO:0000256" key="1">
    <source>
        <dbReference type="SAM" id="Coils"/>
    </source>
</evidence>
<dbReference type="EMBL" id="BKCJ010174342">
    <property type="protein sequence ID" value="GEY38781.1"/>
    <property type="molecule type" value="Genomic_DNA"/>
</dbReference>
<dbReference type="AlphaFoldDB" id="A0A699HMZ8"/>
<feature type="region of interest" description="Disordered" evidence="2">
    <location>
        <begin position="763"/>
        <end position="787"/>
    </location>
</feature>
<name>A0A699HMZ8_TANCI</name>
<sequence>ARIAQSSALPPVADEPASPLRDASQGEACPTDSGFIADQDRATIVKSSTLPRDSAPRAQEVEINRLKERVKFLKDMEGVIGERFRDDAPIKGRRIDEEEVATERVSSDTEEVRLDEGDVAAERASEDTEEMATVLTTIDAATVLASGAAEVSTGSGSIPTAGPPATEVPTGSDVVLTASPVFATATMVTPYKRRKGKEVIVESETPKKQKLQEQIDAQIAKELKEQLEREDQKRSEQIARNEEIAKIHAEEELQIMIDGLDRSNEESAKKQKISEEVPEEVKSSDEVLEEKIKEMMQLVPIEEVYVEALQVKHPIIDWKVHTEGQRAYWKITRLGGSSTSYQFFIDLLKHLDRDDLNQLWSLVKESLSNRPPTTEWKLYEKCGVHQLTLMKKDIFMLVEKDYPLRKGLALVMICYKLQVENYSQMAENLVRKIYNIANSPRQQEEKRCHCQEDYTAINVKKKLSVKDGSYTKVLVTKPLNKTPYELLHDRTPSISFMRPFGCPVTILNTLDSLGKFERKNYDGDVVFDGKEHDFDAKKPESKVILSPSSSAQSRKQDDKTKKEAKGKSPVESFTGYRDLSAEFEDYSENSSNEVNAVGSIVPTVGQNTSNSTNPFSAIGPSITTASPTHGKSSFIDASQLSNDPDMPELEDITYSDDENDVGAEANFNNLRNPRGYIKLSKIQVGLNLCRKSFFSSRCRKFRLIEHADERQVPDEFYGGTHILFGSSGKAKEGWNIISQDTYVAEILRKFRLTEVKSASTPIDTEKPLLKDPDGEDVDVHTYSKEDL</sequence>